<dbReference type="InterPro" id="IPR007138">
    <property type="entry name" value="ABM_dom"/>
</dbReference>
<evidence type="ECO:0000256" key="1">
    <source>
        <dbReference type="SAM" id="Phobius"/>
    </source>
</evidence>
<keyword evidence="1" id="KW-0472">Membrane</keyword>
<feature type="transmembrane region" description="Helical" evidence="1">
    <location>
        <begin position="210"/>
        <end position="233"/>
    </location>
</feature>
<dbReference type="PANTHER" id="PTHR40057:SF1">
    <property type="entry name" value="SLR1162 PROTEIN"/>
    <property type="match status" value="1"/>
</dbReference>
<comment type="caution">
    <text evidence="3">The sequence shown here is derived from an EMBL/GenBank/DDBJ whole genome shotgun (WGS) entry which is preliminary data.</text>
</comment>
<gene>
    <name evidence="3" type="ORF">GCM10017596_09990</name>
</gene>
<evidence type="ECO:0000313" key="3">
    <source>
        <dbReference type="EMBL" id="GLK01284.1"/>
    </source>
</evidence>
<dbReference type="PANTHER" id="PTHR40057">
    <property type="entry name" value="SLR1162 PROTEIN"/>
    <property type="match status" value="1"/>
</dbReference>
<dbReference type="Gene3D" id="3.30.70.100">
    <property type="match status" value="1"/>
</dbReference>
<proteinExistence type="predicted"/>
<evidence type="ECO:0000259" key="2">
    <source>
        <dbReference type="Pfam" id="PF03992"/>
    </source>
</evidence>
<sequence>MGSVEWRRPALGNPERVVLSPHRIRNPGATGETLFPRLTMSSESRVTASPAPITVSIRREVDPTRIAEATAWAQSGVNLANTYPGFLGSGWVRQSSDSHVWHMLYRFDSEETLDAWEQSPEREWWRSTGDGLVISERSRRRTGIEGWFDEPATGSITIPAPTGEGTTTVALVRTPPRWKQATAIWLGFFPVNLAFSYATNPIPGWGSLDIWVRVLATTLVLTPIMAYWVLPWVTKVLRPWLQR</sequence>
<feature type="domain" description="ABM" evidence="2">
    <location>
        <begin position="52"/>
        <end position="121"/>
    </location>
</feature>
<protein>
    <recommendedName>
        <fullName evidence="2">ABM domain-containing protein</fullName>
    </recommendedName>
</protein>
<dbReference type="InterPro" id="IPR038762">
    <property type="entry name" value="ABM_predict"/>
</dbReference>
<reference evidence="3" key="2">
    <citation type="submission" date="2023-01" db="EMBL/GenBank/DDBJ databases">
        <authorList>
            <person name="Sun Q."/>
            <person name="Evtushenko L."/>
        </authorList>
    </citation>
    <scope>NUCLEOTIDE SEQUENCE</scope>
    <source>
        <strain evidence="3">VKM Ac-1958</strain>
    </source>
</reference>
<keyword evidence="1" id="KW-1133">Transmembrane helix</keyword>
<reference evidence="3" key="1">
    <citation type="journal article" date="2014" name="Int. J. Syst. Evol. Microbiol.">
        <title>Complete genome sequence of Corynebacterium casei LMG S-19264T (=DSM 44701T), isolated from a smear-ripened cheese.</title>
        <authorList>
            <consortium name="US DOE Joint Genome Institute (JGI-PGF)"/>
            <person name="Walter F."/>
            <person name="Albersmeier A."/>
            <person name="Kalinowski J."/>
            <person name="Ruckert C."/>
        </authorList>
    </citation>
    <scope>NUCLEOTIDE SEQUENCE</scope>
    <source>
        <strain evidence="3">VKM Ac-1958</strain>
    </source>
</reference>
<keyword evidence="4" id="KW-1185">Reference proteome</keyword>
<dbReference type="AlphaFoldDB" id="A0A9W6M8N5"/>
<dbReference type="SUPFAM" id="SSF54909">
    <property type="entry name" value="Dimeric alpha+beta barrel"/>
    <property type="match status" value="1"/>
</dbReference>
<evidence type="ECO:0000313" key="4">
    <source>
        <dbReference type="Proteomes" id="UP001142325"/>
    </source>
</evidence>
<dbReference type="Pfam" id="PF03992">
    <property type="entry name" value="ABM"/>
    <property type="match status" value="1"/>
</dbReference>
<dbReference type="Proteomes" id="UP001142325">
    <property type="component" value="Unassembled WGS sequence"/>
</dbReference>
<organism evidence="3 4">
    <name type="scientific">Microbacterium keratanolyticum</name>
    <dbReference type="NCBI Taxonomy" id="67574"/>
    <lineage>
        <taxon>Bacteria</taxon>
        <taxon>Bacillati</taxon>
        <taxon>Actinomycetota</taxon>
        <taxon>Actinomycetes</taxon>
        <taxon>Micrococcales</taxon>
        <taxon>Microbacteriaceae</taxon>
        <taxon>Microbacterium</taxon>
    </lineage>
</organism>
<dbReference type="EMBL" id="BSET01000001">
    <property type="protein sequence ID" value="GLK01284.1"/>
    <property type="molecule type" value="Genomic_DNA"/>
</dbReference>
<feature type="transmembrane region" description="Helical" evidence="1">
    <location>
        <begin position="181"/>
        <end position="198"/>
    </location>
</feature>
<accession>A0A9W6M8N5</accession>
<keyword evidence="1" id="KW-0812">Transmembrane</keyword>
<name>A0A9W6M8N5_9MICO</name>
<dbReference type="InterPro" id="IPR011008">
    <property type="entry name" value="Dimeric_a/b-barrel"/>
</dbReference>